<dbReference type="Proteomes" id="UP000256913">
    <property type="component" value="Unassembled WGS sequence"/>
</dbReference>
<evidence type="ECO:0000256" key="1">
    <source>
        <dbReference type="SAM" id="MobiDB-lite"/>
    </source>
</evidence>
<evidence type="ECO:0000313" key="2">
    <source>
        <dbReference type="EMBL" id="REF98844.1"/>
    </source>
</evidence>
<proteinExistence type="predicted"/>
<sequence length="532" mass="55825">MISAELKAAAPERLAAAVGTRVARLGDSALVVAGNTDLLRDIAAGPFAAEPTRRVRVVVAYWRHTPWSAPVAPAPHLVRHRVARPHLRRGTAVVTLRYARPVPLGDAIRSALTALAPTDPWPAHAPTPTDPRPAHAPTPTDPRPAHAPTPTDPRPAHAPTPIDSRPAHAPPTPTDPRPAHPPALIGPACFDATRINPRGRRPAAYRADAPRLILDNPGFDAAALARLRDTHSVAVGAGIDPAALAALCATGVLIDAAAVPPTTRAALHTELRDLLDAPPPGDDPLAVEARSVRQRRAALRNHAAGQGDPPAVSAILATRRPDLLGPALAMLGGQTYPNLEIVLCLHGVAAPPGLAAALGGRPHQIVEVPAEVSFGTALGLATARAGGTLITKVDDDDTYGPEHLWDLVLARHYSGATLVGKGSELVFLESRGTVVRRRSGVPEAFGEMVSGGTMLLAKGDVTAVGGWRPVPRSVDLGLIQRLVRAGGTIYRTHPLGYVYHRRATGHTWDPGEDYFLRNAGATWPTIPPDALA</sequence>
<dbReference type="EMBL" id="QUMQ01000001">
    <property type="protein sequence ID" value="REF98844.1"/>
    <property type="molecule type" value="Genomic_DNA"/>
</dbReference>
<feature type="compositionally biased region" description="Pro residues" evidence="1">
    <location>
        <begin position="119"/>
        <end position="158"/>
    </location>
</feature>
<reference evidence="2 3" key="1">
    <citation type="submission" date="2018-08" db="EMBL/GenBank/DDBJ databases">
        <title>Sequencing the genomes of 1000 actinobacteria strains.</title>
        <authorList>
            <person name="Klenk H.-P."/>
        </authorList>
    </citation>
    <scope>NUCLEOTIDE SEQUENCE [LARGE SCALE GENOMIC DNA]</scope>
    <source>
        <strain evidence="2 3">DSM 44099</strain>
    </source>
</reference>
<feature type="region of interest" description="Disordered" evidence="1">
    <location>
        <begin position="118"/>
        <end position="195"/>
    </location>
</feature>
<gene>
    <name evidence="2" type="ORF">DFJ67_4867</name>
</gene>
<dbReference type="RefSeq" id="WP_116070083.1">
    <property type="nucleotide sequence ID" value="NZ_QUMQ01000001.1"/>
</dbReference>
<dbReference type="Gene3D" id="3.90.550.10">
    <property type="entry name" value="Spore Coat Polysaccharide Biosynthesis Protein SpsA, Chain A"/>
    <property type="match status" value="1"/>
</dbReference>
<feature type="compositionally biased region" description="Pro residues" evidence="1">
    <location>
        <begin position="168"/>
        <end position="181"/>
    </location>
</feature>
<evidence type="ECO:0000313" key="3">
    <source>
        <dbReference type="Proteomes" id="UP000256913"/>
    </source>
</evidence>
<keyword evidence="3" id="KW-1185">Reference proteome</keyword>
<dbReference type="GO" id="GO:0016740">
    <property type="term" value="F:transferase activity"/>
    <property type="evidence" value="ECO:0007669"/>
    <property type="project" value="UniProtKB-KW"/>
</dbReference>
<dbReference type="InterPro" id="IPR029044">
    <property type="entry name" value="Nucleotide-diphossugar_trans"/>
</dbReference>
<dbReference type="OrthoDB" id="6713581at2"/>
<keyword evidence="2" id="KW-0808">Transferase</keyword>
<name>A0A3D9ZQD0_9ACTN</name>
<organism evidence="2 3">
    <name type="scientific">Asanoa ferruginea</name>
    <dbReference type="NCBI Taxonomy" id="53367"/>
    <lineage>
        <taxon>Bacteria</taxon>
        <taxon>Bacillati</taxon>
        <taxon>Actinomycetota</taxon>
        <taxon>Actinomycetes</taxon>
        <taxon>Micromonosporales</taxon>
        <taxon>Micromonosporaceae</taxon>
        <taxon>Asanoa</taxon>
    </lineage>
</organism>
<protein>
    <submittedName>
        <fullName evidence="2">Glycosyltransferase involved in cell wall biosynthesis</fullName>
    </submittedName>
</protein>
<dbReference type="SUPFAM" id="SSF53448">
    <property type="entry name" value="Nucleotide-diphospho-sugar transferases"/>
    <property type="match status" value="1"/>
</dbReference>
<comment type="caution">
    <text evidence="2">The sequence shown here is derived from an EMBL/GenBank/DDBJ whole genome shotgun (WGS) entry which is preliminary data.</text>
</comment>
<dbReference type="AlphaFoldDB" id="A0A3D9ZQD0"/>
<accession>A0A3D9ZQD0</accession>